<keyword evidence="3" id="KW-1185">Reference proteome</keyword>
<evidence type="ECO:0000313" key="3">
    <source>
        <dbReference type="Proteomes" id="UP000036923"/>
    </source>
</evidence>
<name>A0A0L6JVC7_9FIRM</name>
<proteinExistence type="predicted"/>
<evidence type="ECO:0000313" key="2">
    <source>
        <dbReference type="EMBL" id="KNY29382.1"/>
    </source>
</evidence>
<dbReference type="AlphaFoldDB" id="A0A0L6JVC7"/>
<gene>
    <name evidence="2" type="ORF">Bccel_4656</name>
</gene>
<dbReference type="STRING" id="398512.Bccel_4656"/>
<accession>A0A0L6JVC7</accession>
<sequence length="44" mass="5135">MSDGKFCGGIFDNDEILWFIILFLLIFYCRPKWGYSPVSPVENC</sequence>
<dbReference type="EMBL" id="LGTC01000001">
    <property type="protein sequence ID" value="KNY29382.1"/>
    <property type="molecule type" value="Genomic_DNA"/>
</dbReference>
<organism evidence="2 3">
    <name type="scientific">Pseudobacteroides cellulosolvens ATCC 35603 = DSM 2933</name>
    <dbReference type="NCBI Taxonomy" id="398512"/>
    <lineage>
        <taxon>Bacteria</taxon>
        <taxon>Bacillati</taxon>
        <taxon>Bacillota</taxon>
        <taxon>Clostridia</taxon>
        <taxon>Eubacteriales</taxon>
        <taxon>Oscillospiraceae</taxon>
        <taxon>Pseudobacteroides</taxon>
    </lineage>
</organism>
<dbReference type="PATRIC" id="fig|398512.5.peg.4879"/>
<keyword evidence="1" id="KW-0812">Transmembrane</keyword>
<evidence type="ECO:0000256" key="1">
    <source>
        <dbReference type="SAM" id="Phobius"/>
    </source>
</evidence>
<feature type="transmembrane region" description="Helical" evidence="1">
    <location>
        <begin position="16"/>
        <end position="33"/>
    </location>
</feature>
<reference evidence="3" key="1">
    <citation type="submission" date="2015-07" db="EMBL/GenBank/DDBJ databases">
        <title>Near-Complete Genome Sequence of the Cellulolytic Bacterium Bacteroides (Pseudobacteroides) cellulosolvens ATCC 35603.</title>
        <authorList>
            <person name="Dassa B."/>
            <person name="Utturkar S.M."/>
            <person name="Klingeman D.M."/>
            <person name="Hurt R.A."/>
            <person name="Keller M."/>
            <person name="Xu J."/>
            <person name="Reddy Y.H.K."/>
            <person name="Borovok I."/>
            <person name="Grinberg I.R."/>
            <person name="Lamed R."/>
            <person name="Zhivin O."/>
            <person name="Bayer E.A."/>
            <person name="Brown S.D."/>
        </authorList>
    </citation>
    <scope>NUCLEOTIDE SEQUENCE [LARGE SCALE GENOMIC DNA]</scope>
    <source>
        <strain evidence="3">DSM 2933</strain>
    </source>
</reference>
<keyword evidence="1" id="KW-1133">Transmembrane helix</keyword>
<protein>
    <submittedName>
        <fullName evidence="2">Uncharacterized protein</fullName>
    </submittedName>
</protein>
<dbReference type="Proteomes" id="UP000036923">
    <property type="component" value="Unassembled WGS sequence"/>
</dbReference>
<comment type="caution">
    <text evidence="2">The sequence shown here is derived from an EMBL/GenBank/DDBJ whole genome shotgun (WGS) entry which is preliminary data.</text>
</comment>
<keyword evidence="1" id="KW-0472">Membrane</keyword>